<dbReference type="EMBL" id="UINC01003078">
    <property type="protein sequence ID" value="SVA03146.1"/>
    <property type="molecule type" value="Genomic_DNA"/>
</dbReference>
<organism evidence="1">
    <name type="scientific">marine metagenome</name>
    <dbReference type="NCBI Taxonomy" id="408172"/>
    <lineage>
        <taxon>unclassified sequences</taxon>
        <taxon>metagenomes</taxon>
        <taxon>ecological metagenomes</taxon>
    </lineage>
</organism>
<reference evidence="1" key="1">
    <citation type="submission" date="2018-05" db="EMBL/GenBank/DDBJ databases">
        <authorList>
            <person name="Lanie J.A."/>
            <person name="Ng W.-L."/>
            <person name="Kazmierczak K.M."/>
            <person name="Andrzejewski T.M."/>
            <person name="Davidsen T.M."/>
            <person name="Wayne K.J."/>
            <person name="Tettelin H."/>
            <person name="Glass J.I."/>
            <person name="Rusch D."/>
            <person name="Podicherti R."/>
            <person name="Tsui H.-C.T."/>
            <person name="Winkler M.E."/>
        </authorList>
    </citation>
    <scope>NUCLEOTIDE SEQUENCE</scope>
</reference>
<accession>A0A381SGP6</accession>
<protein>
    <submittedName>
        <fullName evidence="1">Uncharacterized protein</fullName>
    </submittedName>
</protein>
<dbReference type="AlphaFoldDB" id="A0A381SGP6"/>
<proteinExistence type="predicted"/>
<evidence type="ECO:0000313" key="1">
    <source>
        <dbReference type="EMBL" id="SVA03146.1"/>
    </source>
</evidence>
<gene>
    <name evidence="1" type="ORF">METZ01_LOCUS56000</name>
</gene>
<name>A0A381SGP6_9ZZZZ</name>
<sequence>MQATILLMDLPLPQFVLPHVLGSMQVLLNSPQEAYTRVVY</sequence>